<evidence type="ECO:0000313" key="2">
    <source>
        <dbReference type="Proteomes" id="UP000789759"/>
    </source>
</evidence>
<organism evidence="1 2">
    <name type="scientific">Cetraspora pellucida</name>
    <dbReference type="NCBI Taxonomy" id="1433469"/>
    <lineage>
        <taxon>Eukaryota</taxon>
        <taxon>Fungi</taxon>
        <taxon>Fungi incertae sedis</taxon>
        <taxon>Mucoromycota</taxon>
        <taxon>Glomeromycotina</taxon>
        <taxon>Glomeromycetes</taxon>
        <taxon>Diversisporales</taxon>
        <taxon>Gigasporaceae</taxon>
        <taxon>Cetraspora</taxon>
    </lineage>
</organism>
<sequence length="140" mass="16201">MYKNLLSTHYHTELNTVYPHIDQIFRHLSSYHYDAFAGLMQQAFEYVIEHSKISELLQRGSNIIKPSIFETVNISDITNYDEVKMPAIKCLHGCPPNNRYIYGTDENTMSSKKSVNECKYNKMVLKPINCINTAENCDKS</sequence>
<proteinExistence type="predicted"/>
<dbReference type="OrthoDB" id="10571755at2759"/>
<keyword evidence="2" id="KW-1185">Reference proteome</keyword>
<evidence type="ECO:0000313" key="1">
    <source>
        <dbReference type="EMBL" id="CAG8555678.1"/>
    </source>
</evidence>
<gene>
    <name evidence="1" type="ORF">CPELLU_LOCUS4965</name>
</gene>
<comment type="caution">
    <text evidence="1">The sequence shown here is derived from an EMBL/GenBank/DDBJ whole genome shotgun (WGS) entry which is preliminary data.</text>
</comment>
<name>A0A9N9B6X4_9GLOM</name>
<reference evidence="1" key="1">
    <citation type="submission" date="2021-06" db="EMBL/GenBank/DDBJ databases">
        <authorList>
            <person name="Kallberg Y."/>
            <person name="Tangrot J."/>
            <person name="Rosling A."/>
        </authorList>
    </citation>
    <scope>NUCLEOTIDE SEQUENCE</scope>
    <source>
        <strain evidence="1">FL966</strain>
    </source>
</reference>
<dbReference type="AlphaFoldDB" id="A0A9N9B6X4"/>
<dbReference type="Proteomes" id="UP000789759">
    <property type="component" value="Unassembled WGS sequence"/>
</dbReference>
<dbReference type="EMBL" id="CAJVQA010002712">
    <property type="protein sequence ID" value="CAG8555678.1"/>
    <property type="molecule type" value="Genomic_DNA"/>
</dbReference>
<protein>
    <submittedName>
        <fullName evidence="1">9875_t:CDS:1</fullName>
    </submittedName>
</protein>
<accession>A0A9N9B6X4</accession>